<evidence type="ECO:0000313" key="2">
    <source>
        <dbReference type="Proteomes" id="UP000054776"/>
    </source>
</evidence>
<dbReference type="EMBL" id="JYDH01000006">
    <property type="protein sequence ID" value="KRY41795.1"/>
    <property type="molecule type" value="Genomic_DNA"/>
</dbReference>
<dbReference type="InParanoid" id="A0A0V1BZC4"/>
<dbReference type="OrthoDB" id="5919961at2759"/>
<reference evidence="1 2" key="1">
    <citation type="submission" date="2015-01" db="EMBL/GenBank/DDBJ databases">
        <title>Evolution of Trichinella species and genotypes.</title>
        <authorList>
            <person name="Korhonen P.K."/>
            <person name="Edoardo P."/>
            <person name="Giuseppe L.R."/>
            <person name="Gasser R.B."/>
        </authorList>
    </citation>
    <scope>NUCLEOTIDE SEQUENCE [LARGE SCALE GENOMIC DNA]</scope>
    <source>
        <strain evidence="1">ISS3</strain>
    </source>
</reference>
<evidence type="ECO:0000313" key="1">
    <source>
        <dbReference type="EMBL" id="KRY41795.1"/>
    </source>
</evidence>
<feature type="non-terminal residue" evidence="1">
    <location>
        <position position="1"/>
    </location>
</feature>
<dbReference type="PANTHER" id="PTHR37984:SF5">
    <property type="entry name" value="PROTEIN NYNRIN-LIKE"/>
    <property type="match status" value="1"/>
</dbReference>
<keyword evidence="2" id="KW-1185">Reference proteome</keyword>
<dbReference type="PANTHER" id="PTHR37984">
    <property type="entry name" value="PROTEIN CBG26694"/>
    <property type="match status" value="1"/>
</dbReference>
<organism evidence="1 2">
    <name type="scientific">Trichinella spiralis</name>
    <name type="common">Trichina worm</name>
    <dbReference type="NCBI Taxonomy" id="6334"/>
    <lineage>
        <taxon>Eukaryota</taxon>
        <taxon>Metazoa</taxon>
        <taxon>Ecdysozoa</taxon>
        <taxon>Nematoda</taxon>
        <taxon>Enoplea</taxon>
        <taxon>Dorylaimia</taxon>
        <taxon>Trichinellida</taxon>
        <taxon>Trichinellidae</taxon>
        <taxon>Trichinella</taxon>
    </lineage>
</organism>
<dbReference type="STRING" id="6334.A0A0V1BZC4"/>
<dbReference type="InterPro" id="IPR050951">
    <property type="entry name" value="Retrovirus_Pol_polyprotein"/>
</dbReference>
<dbReference type="SUPFAM" id="SSF56672">
    <property type="entry name" value="DNA/RNA polymerases"/>
    <property type="match status" value="1"/>
</dbReference>
<protein>
    <submittedName>
        <fullName evidence="1">Uncharacterized protein</fullName>
    </submittedName>
</protein>
<dbReference type="InterPro" id="IPR043502">
    <property type="entry name" value="DNA/RNA_pol_sf"/>
</dbReference>
<dbReference type="Proteomes" id="UP000054776">
    <property type="component" value="Unassembled WGS sequence"/>
</dbReference>
<sequence length="148" mass="17334">LKIRYKIHREYGKGTIGMNWRREWRMCWFLKGRLVEEEVFDPTNYSECASPVVPVVKGNGKIRLCGDYKATKHLMMCTLYQQLTKFWQNGRRKLTQVRVNESTSQVLTLNTHRGLYKIHRLPFGSESAPTIFRRLMESVLPNLKGTAV</sequence>
<name>A0A0V1BZC4_TRISP</name>
<dbReference type="Gene3D" id="3.10.10.10">
    <property type="entry name" value="HIV Type 1 Reverse Transcriptase, subunit A, domain 1"/>
    <property type="match status" value="1"/>
</dbReference>
<feature type="non-terminal residue" evidence="1">
    <location>
        <position position="148"/>
    </location>
</feature>
<proteinExistence type="predicted"/>
<dbReference type="AlphaFoldDB" id="A0A0V1BZC4"/>
<comment type="caution">
    <text evidence="1">The sequence shown here is derived from an EMBL/GenBank/DDBJ whole genome shotgun (WGS) entry which is preliminary data.</text>
</comment>
<accession>A0A0V1BZC4</accession>
<gene>
    <name evidence="1" type="primary">K02A2.6</name>
    <name evidence="1" type="ORF">T01_14481</name>
</gene>